<dbReference type="GO" id="GO:0016853">
    <property type="term" value="F:isomerase activity"/>
    <property type="evidence" value="ECO:0007669"/>
    <property type="project" value="UniProtKB-KW"/>
</dbReference>
<dbReference type="PANTHER" id="PTHR43489">
    <property type="entry name" value="ISOMERASE"/>
    <property type="match status" value="1"/>
</dbReference>
<dbReference type="EMBL" id="FOYS01000005">
    <property type="protein sequence ID" value="SFR64741.1"/>
    <property type="molecule type" value="Genomic_DNA"/>
</dbReference>
<dbReference type="InterPro" id="IPR013022">
    <property type="entry name" value="Xyl_isomerase-like_TIM-brl"/>
</dbReference>
<evidence type="ECO:0000259" key="2">
    <source>
        <dbReference type="Pfam" id="PF01261"/>
    </source>
</evidence>
<protein>
    <submittedName>
        <fullName evidence="3">Hydroxypyruvate isomerase</fullName>
    </submittedName>
</protein>
<keyword evidence="1 3" id="KW-0413">Isomerase</keyword>
<dbReference type="Proteomes" id="UP000243250">
    <property type="component" value="Unassembled WGS sequence"/>
</dbReference>
<dbReference type="PANTHER" id="PTHR43489:SF3">
    <property type="entry name" value="XYLOSE ISOMERASE DOMAIN PROTEIN TIM BARREL"/>
    <property type="match status" value="1"/>
</dbReference>
<dbReference type="STRING" id="555875.SAMN04488124_3087"/>
<feature type="domain" description="Xylose isomerase-like TIM barrel" evidence="2">
    <location>
        <begin position="23"/>
        <end position="256"/>
    </location>
</feature>
<dbReference type="Gene3D" id="3.20.20.150">
    <property type="entry name" value="Divalent-metal-dependent TIM barrel enzymes"/>
    <property type="match status" value="1"/>
</dbReference>
<keyword evidence="3" id="KW-0670">Pyruvate</keyword>
<dbReference type="SUPFAM" id="SSF51658">
    <property type="entry name" value="Xylose isomerase-like"/>
    <property type="match status" value="1"/>
</dbReference>
<dbReference type="OrthoDB" id="372143at2157"/>
<evidence type="ECO:0000256" key="1">
    <source>
        <dbReference type="ARBA" id="ARBA00023235"/>
    </source>
</evidence>
<organism evidence="3 4">
    <name type="scientific">Halogeometricum limi</name>
    <dbReference type="NCBI Taxonomy" id="555875"/>
    <lineage>
        <taxon>Archaea</taxon>
        <taxon>Methanobacteriati</taxon>
        <taxon>Methanobacteriota</taxon>
        <taxon>Stenosarchaea group</taxon>
        <taxon>Halobacteria</taxon>
        <taxon>Halobacteriales</taxon>
        <taxon>Haloferacaceae</taxon>
        <taxon>Halogeometricum</taxon>
    </lineage>
</organism>
<dbReference type="InterPro" id="IPR050417">
    <property type="entry name" value="Sugar_Epim/Isomerase"/>
</dbReference>
<evidence type="ECO:0000313" key="3">
    <source>
        <dbReference type="EMBL" id="SFR64741.1"/>
    </source>
</evidence>
<name>A0A1I6IDG0_9EURY</name>
<dbReference type="AlphaFoldDB" id="A0A1I6IDG0"/>
<evidence type="ECO:0000313" key="4">
    <source>
        <dbReference type="Proteomes" id="UP000243250"/>
    </source>
</evidence>
<dbReference type="InterPro" id="IPR036237">
    <property type="entry name" value="Xyl_isomerase-like_sf"/>
</dbReference>
<proteinExistence type="predicted"/>
<keyword evidence="4" id="KW-1185">Reference proteome</keyword>
<accession>A0A1I6IDG0</accession>
<dbReference type="Pfam" id="PF01261">
    <property type="entry name" value="AP_endonuc_2"/>
    <property type="match status" value="1"/>
</dbReference>
<gene>
    <name evidence="3" type="ORF">SAMN04488124_3087</name>
</gene>
<dbReference type="PIRSF" id="PIRSF006241">
    <property type="entry name" value="HyI"/>
    <property type="match status" value="1"/>
</dbReference>
<sequence>MRVAVTLPTVFEGQSLAQAVGSAADAGADGVEFFDWENADLDAVAAACDEHDVSVAGTLAAGAGSSIEETAPAMTDPEYADEAVVDIERSIETAADLGAPTLIVTVGAEQDHLSRAEQRASIERVLSAVAPAAEAADVTLVVELLNVAVDHPGYFLTTTADGVDLVESVDSSSVKLLYDVYHQQITEGNIIETMTDNLDAIGHVHIADVPGRHEPGTGELNYRNVLAALAEAGYDGYVGCEFFPVGDPADAVADVVDVVETTRQ</sequence>
<dbReference type="RefSeq" id="WP_089882581.1">
    <property type="nucleotide sequence ID" value="NZ_FOYS01000005.1"/>
</dbReference>
<dbReference type="InterPro" id="IPR026040">
    <property type="entry name" value="HyI-like"/>
</dbReference>
<reference evidence="4" key="1">
    <citation type="submission" date="2016-10" db="EMBL/GenBank/DDBJ databases">
        <authorList>
            <person name="Varghese N."/>
            <person name="Submissions S."/>
        </authorList>
    </citation>
    <scope>NUCLEOTIDE SEQUENCE [LARGE SCALE GENOMIC DNA]</scope>
    <source>
        <strain evidence="4">CGMCC 1.8711</strain>
    </source>
</reference>